<evidence type="ECO:0000313" key="3">
    <source>
        <dbReference type="Proteomes" id="UP000253410"/>
    </source>
</evidence>
<organism evidence="2 3">
    <name type="scientific">Chitinophaga flava</name>
    <dbReference type="NCBI Taxonomy" id="2259036"/>
    <lineage>
        <taxon>Bacteria</taxon>
        <taxon>Pseudomonadati</taxon>
        <taxon>Bacteroidota</taxon>
        <taxon>Chitinophagia</taxon>
        <taxon>Chitinophagales</taxon>
        <taxon>Chitinophagaceae</taxon>
        <taxon>Chitinophaga</taxon>
    </lineage>
</organism>
<name>A0A365XTT6_9BACT</name>
<accession>A0A365XTT6</accession>
<dbReference type="RefSeq" id="WP_113617738.1">
    <property type="nucleotide sequence ID" value="NZ_QFFJ01000002.1"/>
</dbReference>
<feature type="signal peptide" evidence="1">
    <location>
        <begin position="1"/>
        <end position="19"/>
    </location>
</feature>
<dbReference type="Proteomes" id="UP000253410">
    <property type="component" value="Unassembled WGS sequence"/>
</dbReference>
<evidence type="ECO:0000313" key="2">
    <source>
        <dbReference type="EMBL" id="RBL88995.1"/>
    </source>
</evidence>
<protein>
    <recommendedName>
        <fullName evidence="4">DUF4374 domain-containing protein</fullName>
    </recommendedName>
</protein>
<comment type="caution">
    <text evidence="2">The sequence shown here is derived from an EMBL/GenBank/DDBJ whole genome shotgun (WGS) entry which is preliminary data.</text>
</comment>
<keyword evidence="1" id="KW-0732">Signal</keyword>
<proteinExistence type="predicted"/>
<gene>
    <name evidence="2" type="ORF">DF182_20860</name>
</gene>
<evidence type="ECO:0008006" key="4">
    <source>
        <dbReference type="Google" id="ProtNLM"/>
    </source>
</evidence>
<feature type="chain" id="PRO_5016803081" description="DUF4374 domain-containing protein" evidence="1">
    <location>
        <begin position="20"/>
        <end position="413"/>
    </location>
</feature>
<dbReference type="OrthoDB" id="738440at2"/>
<dbReference type="PROSITE" id="PS51257">
    <property type="entry name" value="PROKAR_LIPOPROTEIN"/>
    <property type="match status" value="1"/>
</dbReference>
<dbReference type="EMBL" id="QFFJ01000002">
    <property type="protein sequence ID" value="RBL88995.1"/>
    <property type="molecule type" value="Genomic_DNA"/>
</dbReference>
<dbReference type="AlphaFoldDB" id="A0A365XTT6"/>
<dbReference type="Pfam" id="PF14298">
    <property type="entry name" value="DUF4374"/>
    <property type="match status" value="2"/>
</dbReference>
<reference evidence="2 3" key="1">
    <citation type="submission" date="2018-05" db="EMBL/GenBank/DDBJ databases">
        <title>Chitinophaga sp. K3CV102501T nov., isolated from isolated from a monsoon evergreen broad-leaved forest soil.</title>
        <authorList>
            <person name="Lv Y."/>
        </authorList>
    </citation>
    <scope>NUCLEOTIDE SEQUENCE [LARGE SCALE GENOMIC DNA]</scope>
    <source>
        <strain evidence="2 3">GDMCC 1.1325</strain>
    </source>
</reference>
<dbReference type="InterPro" id="IPR025401">
    <property type="entry name" value="DUF4374"/>
</dbReference>
<sequence>MKKISILLFLAASITVGMSSCDKENTLSAEDFQEYEPKGLTKYIITATPVGTTGIADYLLTADDISSGAVSTSGNGKEQDGSYRYYLTHKGRFFSLLYGQGNPGDVTTYRLTQAGKLVLTRFFQAETVQVLTKVNDELLLMKVPRSGNENASCYRIDALKSRVNGEKQINIVKLAANGERAHFTWATQVGNKVFAPYMSIKGCCGDAFGTAYPDSSWIAVFSYPDLNLEKVIRDNRTSFIGNYFNNGLAVTENGDVYAYSPAAAKNSSKPTSKNPSAIIRVPHGTTEFDQTYFFNVQEKSGGHHIASQLYLGNNKMLLMMYDTPGALNGNLKMAMVDVVNQSFEWVKGAPQEIISTSAPYNNNTLSDDGKTGYIGLNTPSGNWIYKIDMATATVTRGLKVEGGTITSITKMIY</sequence>
<keyword evidence="3" id="KW-1185">Reference proteome</keyword>
<evidence type="ECO:0000256" key="1">
    <source>
        <dbReference type="SAM" id="SignalP"/>
    </source>
</evidence>